<protein>
    <submittedName>
        <fullName evidence="2">N-acetyltransferase</fullName>
    </submittedName>
</protein>
<dbReference type="AlphaFoldDB" id="A0A418PNG7"/>
<proteinExistence type="predicted"/>
<dbReference type="GO" id="GO:0016747">
    <property type="term" value="F:acyltransferase activity, transferring groups other than amino-acyl groups"/>
    <property type="evidence" value="ECO:0007669"/>
    <property type="project" value="InterPro"/>
</dbReference>
<dbReference type="EMBL" id="QXML01000009">
    <property type="protein sequence ID" value="RIW13432.1"/>
    <property type="molecule type" value="Genomic_DNA"/>
</dbReference>
<keyword evidence="2" id="KW-0808">Transferase</keyword>
<dbReference type="CDD" id="cd04301">
    <property type="entry name" value="NAT_SF"/>
    <property type="match status" value="1"/>
</dbReference>
<organism evidence="2 3">
    <name type="scientific">Algoriphagus lacus</name>
    <dbReference type="NCBI Taxonomy" id="2056311"/>
    <lineage>
        <taxon>Bacteria</taxon>
        <taxon>Pseudomonadati</taxon>
        <taxon>Bacteroidota</taxon>
        <taxon>Cytophagia</taxon>
        <taxon>Cytophagales</taxon>
        <taxon>Cyclobacteriaceae</taxon>
        <taxon>Algoriphagus</taxon>
    </lineage>
</organism>
<comment type="caution">
    <text evidence="2">The sequence shown here is derived from an EMBL/GenBank/DDBJ whole genome shotgun (WGS) entry which is preliminary data.</text>
</comment>
<evidence type="ECO:0000259" key="1">
    <source>
        <dbReference type="PROSITE" id="PS51186"/>
    </source>
</evidence>
<dbReference type="OrthoDB" id="9789605at2"/>
<dbReference type="Gene3D" id="3.40.630.30">
    <property type="match status" value="1"/>
</dbReference>
<dbReference type="Pfam" id="PF13508">
    <property type="entry name" value="Acetyltransf_7"/>
    <property type="match status" value="1"/>
</dbReference>
<keyword evidence="3" id="KW-1185">Reference proteome</keyword>
<dbReference type="RefSeq" id="WP_119479018.1">
    <property type="nucleotide sequence ID" value="NZ_QXML01000009.1"/>
</dbReference>
<evidence type="ECO:0000313" key="3">
    <source>
        <dbReference type="Proteomes" id="UP000283522"/>
    </source>
</evidence>
<accession>A0A418PNG7</accession>
<feature type="domain" description="N-acetyltransferase" evidence="1">
    <location>
        <begin position="3"/>
        <end position="155"/>
    </location>
</feature>
<dbReference type="SUPFAM" id="SSF55729">
    <property type="entry name" value="Acyl-CoA N-acyltransferases (Nat)"/>
    <property type="match status" value="1"/>
</dbReference>
<reference evidence="2 3" key="1">
    <citation type="submission" date="2018-09" db="EMBL/GenBank/DDBJ databases">
        <authorList>
            <person name="Wang X."/>
            <person name="Du Z."/>
        </authorList>
    </citation>
    <scope>NUCLEOTIDE SEQUENCE [LARGE SCALE GENOMIC DNA]</scope>
    <source>
        <strain evidence="2 3">N3</strain>
    </source>
</reference>
<gene>
    <name evidence="2" type="ORF">D0X99_16815</name>
</gene>
<sequence length="155" mass="17825">MSDTIRTITKADLDQLKIVIESSGLFPAELLDGMVADYFSNSESEDIWLTKLDDNRPIAIVYCAPERLTDGTFNLYLIAVHKDFQAKGIGGQLMEYVEKLLQSKGKRILLVETSGLSEFELTRKFYDKCGYTREALIRDFYRDGEDKFVFWKKLS</sequence>
<dbReference type="InterPro" id="IPR016181">
    <property type="entry name" value="Acyl_CoA_acyltransferase"/>
</dbReference>
<dbReference type="PROSITE" id="PS51186">
    <property type="entry name" value="GNAT"/>
    <property type="match status" value="1"/>
</dbReference>
<dbReference type="InterPro" id="IPR000182">
    <property type="entry name" value="GNAT_dom"/>
</dbReference>
<name>A0A418PNG7_9BACT</name>
<evidence type="ECO:0000313" key="2">
    <source>
        <dbReference type="EMBL" id="RIW13432.1"/>
    </source>
</evidence>
<dbReference type="Proteomes" id="UP000283522">
    <property type="component" value="Unassembled WGS sequence"/>
</dbReference>